<sequence length="2150" mass="233841">MKKVVLLIFVLYASFVVGWAQSPSLASNAGWGPFVQGVSRSVQFSVQTIPTGSRVQSANFRILSPRAGQSPAVIASQSGASTTYTVDVGTLPPSTALTMVVDLTYYPPGSTSTVTTSPSHTLSVIPPPITFTADDNFGPVIVGSAHTSRYSVRNMPPGTTKITMYMMTSAGSILDSVVRNGSDTASIVYRSSRYPGRLRVAALIRYPKEPDGGYRVIRNIADSLLPPIVTASAGWGPFRPNVHLVNNFSVQGLGKACRSIRWTISFAGRYGRIYRPVDVTVNYDTVNDRSTFSQDMRNLLPTSLLTVTAYYDSQDSLNSSRSYGFDIIYPRRPPRFRSTTEPPFVFGGQGRDTITVDSIPARTVFANLTILDVRGRTITSQPLQAPDGKFLDSAQIIFNINQLPMYTATVRAQFTQDFTSQPVEYNYYIDVRDTTKPFLFADNWGPYVQSDSSMMSIAVTDLRTANTTNVVGRFDVYDTVAQQSIMTSRYIDISSVSRDSMVFWSTEDGTRVYIVPANFPLSVEARFRTYSVSGSDTTLVSTISHPILMVAEPGTLTASGGFGPFTATRQNRNTFTMTDLPPKTKMVEFRITGQKDPAAVDSTLVAGTYLNEARFTSDMGSLPINSELYTTVTYENGPDNGVTLQRFLSIVPDSLSVTSSAGWGPYRFDWKTQAWGSGQHITGINPIPTTFTFSRLPAQTQYISAVSIDDAGAVIDSVEIAVPYRIRYDSELSVTMPFSLHSLRMTAFRFRVFTNGGPIEGVTYIRPVQVLQPQVAFTAQLQTPQFTPDTSAVKQGVDQQVDLNVRWTRMSGSGSNLGLDPSLAIDSVRVNVTDCSGSITASFLIAPEAPNVTNGVLADYLYNTKRLPVSSEQIHVTIYSESLTFPRAGVSMHDTLRMVPFPILLSKYGLDFPTYRVTDTVSGKMNNVFTISNLGNVNALSDVHFIDNAGRRVLTLGEFVPAKDTVRITVDMNQLDPVGQPYRLQTQIIFNKCLQEKLWTTIMTSVTVPRRLVSPPVNNWVYSTIGWGPFRQGKNAIASFIAQFDPSQFITSRNGTNDILSISVVGQDSTGTDVANFLAMDTTLSAAAALPGVIRFRTNSSNLIGMPMGSSLVLRFVWKKASQAGPTVVGTWNESYPIQMIPFPAQPLTALNGWGPFKQSVSAGGSGPKVMSAPFGISVAASADSMLRIPTWFYDQTSALLDSVGMAEDSTKIIGGELTRYWSFKNLDVAQFPYPNIMRDRGGVLMKMGYWFTPQYTMPTAFQSSPFNIIPRADWLNGSEVTVTGSNGSKINLTVSTPLPTTSFTFDIPLFGKIPLDLENTDGGNTLAFKTKVIYDTASQGFQFAGDNLNTGMAWKPTWAIGGFSASYDAVVEDGEKADGFEAIYTFEPKDSIQNRSLRVRQYTSTSLTANITGIVSFIANIVELITVLGEDEFTGGLVTVKPMFIFKAGGKQMYTLNLDASESSVLQHVGEVLSSGSDDDKKNSFPTSFGSGVSIEGGGGIEVGIALDFIGVGAGISREDLYASGSTWTGPVNNVTQTSYPIGVSNRVWFSLDLSLFFGLIKIDLFRGLLYHTDSPRFMPSFSVFSESWESIFKSGLKNKIDQTGTDKAQGLIARRAQLPPETPYYYSRPQLATNDSVLAMVWTEHTARSGASKVLFGQLDRTRHQFETTAVVAANMHGMHDPAMALLDDKGSAVVAWVQNERSATEGAGLSLSSLLMQEDIHVAVYDGPSRSVKHTFRIPDVTGGRADGHPQVVAGADGNSAVVVWNVLDDMSTTSSDIMAVRLFKNGDTWEMSGVREAGVLDGSDHDVRVVALPDGEFMAAWANDVDGGRSRKVVAARTENGAWGQADVVMPNSIGGRNMLYEDIELVKGPNGVMLLASTHERTMERGTVGQVLHVSFTGGTWSEPTTLDIPRGAGELRTISGDIHADGRVAVYLDVFGAVSEGAEPERRAIVFTGTDMTRPQSWTSHVDEEATTDKNHVVWNADLVTGPDNTYYLVSQELDTIPGNTQVYGNGIAVGANRLNTVLRAFTLGGNGRLRPRPFAGQTTSVEDDRWEQLARYAPVMLDPVPNPASDEVSITVAIPAQQHIRLQVVDATGRVVSTIRDESVMHGIYQFSVPVSGLAQGVYVVSLVSEDGTRVSKTVSVVR</sequence>
<feature type="domain" description="Secretion system C-terminal sorting" evidence="1">
    <location>
        <begin position="2072"/>
        <end position="2145"/>
    </location>
</feature>
<evidence type="ECO:0000313" key="3">
    <source>
        <dbReference type="Proteomes" id="UP000184233"/>
    </source>
</evidence>
<accession>A0A1M3L709</accession>
<evidence type="ECO:0000313" key="2">
    <source>
        <dbReference type="EMBL" id="OJX61341.1"/>
    </source>
</evidence>
<organism evidence="2 3">
    <name type="scientific">Candidatus Kapaibacterium thiocyanatum</name>
    <dbReference type="NCBI Taxonomy" id="1895771"/>
    <lineage>
        <taxon>Bacteria</taxon>
        <taxon>Pseudomonadati</taxon>
        <taxon>Candidatus Kapaibacteriota</taxon>
        <taxon>Candidatus Kapaibacteriia</taxon>
        <taxon>Candidatus Kapaibacteriales</taxon>
        <taxon>Candidatus Kapaibacteriaceae</taxon>
        <taxon>Candidatus Kapaibacterium</taxon>
    </lineage>
</organism>
<protein>
    <recommendedName>
        <fullName evidence="1">Secretion system C-terminal sorting domain-containing protein</fullName>
    </recommendedName>
</protein>
<dbReference type="InterPro" id="IPR026444">
    <property type="entry name" value="Secre_tail"/>
</dbReference>
<gene>
    <name evidence="2" type="ORF">BGO89_01845</name>
</gene>
<comment type="caution">
    <text evidence="2">The sequence shown here is derived from an EMBL/GenBank/DDBJ whole genome shotgun (WGS) entry which is preliminary data.</text>
</comment>
<dbReference type="Proteomes" id="UP000184233">
    <property type="component" value="Unassembled WGS sequence"/>
</dbReference>
<proteinExistence type="predicted"/>
<dbReference type="EMBL" id="MKVH01000002">
    <property type="protein sequence ID" value="OJX61341.1"/>
    <property type="molecule type" value="Genomic_DNA"/>
</dbReference>
<dbReference type="NCBIfam" id="TIGR04183">
    <property type="entry name" value="Por_Secre_tail"/>
    <property type="match status" value="1"/>
</dbReference>
<name>A0A1M3L709_9BACT</name>
<evidence type="ECO:0000259" key="1">
    <source>
        <dbReference type="Pfam" id="PF18962"/>
    </source>
</evidence>
<dbReference type="Pfam" id="PF18962">
    <property type="entry name" value="Por_Secre_tail"/>
    <property type="match status" value="1"/>
</dbReference>
<reference evidence="2 3" key="1">
    <citation type="submission" date="2016-09" db="EMBL/GenBank/DDBJ databases">
        <title>Genome-resolved meta-omics ties microbial dynamics to process performance in biotechnology for thiocyanate degradation.</title>
        <authorList>
            <person name="Kantor R.S."/>
            <person name="Huddy R.J."/>
            <person name="Iyer R."/>
            <person name="Thomas B.C."/>
            <person name="Brown C.T."/>
            <person name="Anantharaman K."/>
            <person name="Tringe S."/>
            <person name="Hettich R.L."/>
            <person name="Harrison S.T."/>
            <person name="Banfield J.F."/>
        </authorList>
    </citation>
    <scope>NUCLEOTIDE SEQUENCE [LARGE SCALE GENOMIC DNA]</scope>
    <source>
        <strain evidence="2">59-99</strain>
    </source>
</reference>